<feature type="region of interest" description="Disordered" evidence="1">
    <location>
        <begin position="83"/>
        <end position="104"/>
    </location>
</feature>
<dbReference type="HOGENOM" id="CLU_177889_0_0_6"/>
<proteinExistence type="predicted"/>
<organism evidence="2 3">
    <name type="scientific">Xenorhabdus poinarii G6</name>
    <dbReference type="NCBI Taxonomy" id="1354304"/>
    <lineage>
        <taxon>Bacteria</taxon>
        <taxon>Pseudomonadati</taxon>
        <taxon>Pseudomonadota</taxon>
        <taxon>Gammaproteobacteria</taxon>
        <taxon>Enterobacterales</taxon>
        <taxon>Morganellaceae</taxon>
        <taxon>Xenorhabdus</taxon>
    </lineage>
</organism>
<name>A0A068QZS7_9GAMM</name>
<dbReference type="KEGG" id="xpo:XPG1_0803"/>
<gene>
    <name evidence="2" type="ORF">XPG1_0803</name>
</gene>
<dbReference type="AlphaFoldDB" id="A0A068QZS7"/>
<evidence type="ECO:0000313" key="3">
    <source>
        <dbReference type="Proteomes" id="UP000032735"/>
    </source>
</evidence>
<sequence>MTLILVLLCVLYIHTAYYMEANKSVESLMESLVAQRINFIARMATSCECNHAEDKELALVWIAELSAPYENKFNSYQSKLENSPLGHRVPGNKMLRDSVSTEEE</sequence>
<dbReference type="Proteomes" id="UP000032735">
    <property type="component" value="Chromosome"/>
</dbReference>
<accession>A0A068QZS7</accession>
<protein>
    <submittedName>
        <fullName evidence="2">Uncharacterized protein</fullName>
    </submittedName>
</protein>
<evidence type="ECO:0000256" key="1">
    <source>
        <dbReference type="SAM" id="MobiDB-lite"/>
    </source>
</evidence>
<evidence type="ECO:0000313" key="2">
    <source>
        <dbReference type="EMBL" id="CDG20458.1"/>
    </source>
</evidence>
<keyword evidence="3" id="KW-1185">Reference proteome</keyword>
<reference evidence="2 3" key="1">
    <citation type="submission" date="2013-07" db="EMBL/GenBank/DDBJ databases">
        <authorList>
            <person name="Genoscope - CEA"/>
        </authorList>
    </citation>
    <scope>NUCLEOTIDE SEQUENCE [LARGE SCALE GENOMIC DNA]</scope>
    <source>
        <strain evidence="2 3">G6</strain>
    </source>
</reference>
<dbReference type="EMBL" id="FO704551">
    <property type="protein sequence ID" value="CDG20458.1"/>
    <property type="molecule type" value="Genomic_DNA"/>
</dbReference>